<feature type="transmembrane region" description="Helical" evidence="6">
    <location>
        <begin position="436"/>
        <end position="457"/>
    </location>
</feature>
<sequence length="596" mass="60481">MTSPLLPADPSGVGGYELLARIGQGGQGVVYLGRAPGGGKPVAIKVMSGSWATDDRLRHRFVKEVEATSRVAAFCTAAVLDQDVDADPPYIVSEYIEGPSLREAVLGEGPHTGTALDRLAIATATALVAIHQADVVHRDFKPANVLLGPDGPRVIDFGIARSTDATITATSSIVGTPAYMAPEQVRGHEVTFAADVFAWAGVMVFAATGVSPFQDETLPAVINRVLNESPRLDGVPDPLRTLLQACLNKEPGSRPTATQVLGVLVGHEPATIASLPVATVLSQGYTAATSAQPRIASTAALLLSGPNGGTAAAQEQGEAPPATGLAGLAAATRRYEKGTVGSPLPIPSPTTGSRPMRTSSGLAALVTGDVAAGRAATPPPDSGALQRGSVPERGQAPVTAAQSVAAPTTGPLPAEQPTGRYRSTRSGASGGRSRTLWSWSLAAGLLVVGGLVGWTLYGQLTDSSGRSEVEFVREDVGPEPSAPEPASGVPPVVEPNPGEQDRPGATPVQESPSAPASEPDYPPSPGVPSEGSDWSTPPDVPGSPGAPDSPDAPDVPEEPEMPPGGPDGTDDTDVPSEPDAPDAGGAPLPQTGELTD</sequence>
<dbReference type="Gene3D" id="1.10.510.10">
    <property type="entry name" value="Transferase(Phosphotransferase) domain 1"/>
    <property type="match status" value="1"/>
</dbReference>
<dbReference type="PANTHER" id="PTHR43289:SF34">
    <property type="entry name" value="SERINE_THREONINE-PROTEIN KINASE YBDM-RELATED"/>
    <property type="match status" value="1"/>
</dbReference>
<dbReference type="InterPro" id="IPR008271">
    <property type="entry name" value="Ser/Thr_kinase_AS"/>
</dbReference>
<keyword evidence="2" id="KW-0547">Nucleotide-binding</keyword>
<keyword evidence="6" id="KW-0472">Membrane</keyword>
<feature type="compositionally biased region" description="Low complexity" evidence="5">
    <location>
        <begin position="489"/>
        <end position="498"/>
    </location>
</feature>
<dbReference type="Gene3D" id="3.30.200.20">
    <property type="entry name" value="Phosphorylase Kinase, domain 1"/>
    <property type="match status" value="1"/>
</dbReference>
<keyword evidence="4" id="KW-0067">ATP-binding</keyword>
<feature type="region of interest" description="Disordered" evidence="5">
    <location>
        <begin position="338"/>
        <end position="358"/>
    </location>
</feature>
<dbReference type="EMBL" id="BSQG01000002">
    <property type="protein sequence ID" value="GLU47266.1"/>
    <property type="molecule type" value="Genomic_DNA"/>
</dbReference>
<keyword evidence="3" id="KW-0418">Kinase</keyword>
<feature type="compositionally biased region" description="Polar residues" evidence="5">
    <location>
        <begin position="349"/>
        <end position="358"/>
    </location>
</feature>
<feature type="domain" description="Protein kinase" evidence="7">
    <location>
        <begin position="16"/>
        <end position="270"/>
    </location>
</feature>
<feature type="compositionally biased region" description="Basic and acidic residues" evidence="5">
    <location>
        <begin position="465"/>
        <end position="476"/>
    </location>
</feature>
<evidence type="ECO:0000256" key="6">
    <source>
        <dbReference type="SAM" id="Phobius"/>
    </source>
</evidence>
<organism evidence="8 9">
    <name type="scientific">Nocardiopsis ansamitocini</name>
    <dbReference type="NCBI Taxonomy" id="1670832"/>
    <lineage>
        <taxon>Bacteria</taxon>
        <taxon>Bacillati</taxon>
        <taxon>Actinomycetota</taxon>
        <taxon>Actinomycetes</taxon>
        <taxon>Streptosporangiales</taxon>
        <taxon>Nocardiopsidaceae</taxon>
        <taxon>Nocardiopsis</taxon>
    </lineage>
</organism>
<keyword evidence="1" id="KW-0808">Transferase</keyword>
<dbReference type="InterPro" id="IPR000719">
    <property type="entry name" value="Prot_kinase_dom"/>
</dbReference>
<dbReference type="InterPro" id="IPR011009">
    <property type="entry name" value="Kinase-like_dom_sf"/>
</dbReference>
<protein>
    <recommendedName>
        <fullName evidence="7">Protein kinase domain-containing protein</fullName>
    </recommendedName>
</protein>
<dbReference type="GO" id="GO:0004674">
    <property type="term" value="F:protein serine/threonine kinase activity"/>
    <property type="evidence" value="ECO:0007669"/>
    <property type="project" value="TreeGrafter"/>
</dbReference>
<dbReference type="CDD" id="cd14014">
    <property type="entry name" value="STKc_PknB_like"/>
    <property type="match status" value="1"/>
</dbReference>
<comment type="caution">
    <text evidence="8">The sequence shown here is derived from an EMBL/GenBank/DDBJ whole genome shotgun (WGS) entry which is preliminary data.</text>
</comment>
<keyword evidence="6" id="KW-0812">Transmembrane</keyword>
<evidence type="ECO:0000259" key="7">
    <source>
        <dbReference type="PROSITE" id="PS50011"/>
    </source>
</evidence>
<dbReference type="PROSITE" id="PS50011">
    <property type="entry name" value="PROTEIN_KINASE_DOM"/>
    <property type="match status" value="1"/>
</dbReference>
<dbReference type="Pfam" id="PF00069">
    <property type="entry name" value="Pkinase"/>
    <property type="match status" value="1"/>
</dbReference>
<proteinExistence type="predicted"/>
<evidence type="ECO:0000256" key="3">
    <source>
        <dbReference type="ARBA" id="ARBA00022777"/>
    </source>
</evidence>
<dbReference type="PROSITE" id="PS00108">
    <property type="entry name" value="PROTEIN_KINASE_ST"/>
    <property type="match status" value="1"/>
</dbReference>
<feature type="compositionally biased region" description="Low complexity" evidence="5">
    <location>
        <begin position="418"/>
        <end position="433"/>
    </location>
</feature>
<evidence type="ECO:0000313" key="8">
    <source>
        <dbReference type="EMBL" id="GLU47266.1"/>
    </source>
</evidence>
<evidence type="ECO:0000313" key="9">
    <source>
        <dbReference type="Proteomes" id="UP001165092"/>
    </source>
</evidence>
<keyword evidence="6" id="KW-1133">Transmembrane helix</keyword>
<dbReference type="SUPFAM" id="SSF56112">
    <property type="entry name" value="Protein kinase-like (PK-like)"/>
    <property type="match status" value="1"/>
</dbReference>
<evidence type="ECO:0000256" key="2">
    <source>
        <dbReference type="ARBA" id="ARBA00022741"/>
    </source>
</evidence>
<feature type="compositionally biased region" description="Acidic residues" evidence="5">
    <location>
        <begin position="568"/>
        <end position="580"/>
    </location>
</feature>
<feature type="region of interest" description="Disordered" evidence="5">
    <location>
        <begin position="372"/>
        <end position="433"/>
    </location>
</feature>
<evidence type="ECO:0000256" key="4">
    <source>
        <dbReference type="ARBA" id="ARBA00022840"/>
    </source>
</evidence>
<feature type="region of interest" description="Disordered" evidence="5">
    <location>
        <begin position="464"/>
        <end position="596"/>
    </location>
</feature>
<accession>A0A9W6UGD7</accession>
<dbReference type="Proteomes" id="UP001165092">
    <property type="component" value="Unassembled WGS sequence"/>
</dbReference>
<name>A0A9W6UGD7_9ACTN</name>
<dbReference type="RefSeq" id="WP_285758300.1">
    <property type="nucleotide sequence ID" value="NZ_BSQG01000002.1"/>
</dbReference>
<dbReference type="GO" id="GO:0005524">
    <property type="term" value="F:ATP binding"/>
    <property type="evidence" value="ECO:0007669"/>
    <property type="project" value="UniProtKB-KW"/>
</dbReference>
<keyword evidence="9" id="KW-1185">Reference proteome</keyword>
<evidence type="ECO:0000256" key="5">
    <source>
        <dbReference type="SAM" id="MobiDB-lite"/>
    </source>
</evidence>
<dbReference type="AlphaFoldDB" id="A0A9W6UGD7"/>
<reference evidence="8" key="1">
    <citation type="submission" date="2023-02" db="EMBL/GenBank/DDBJ databases">
        <title>Nocardiopsis ansamitocini NBRC 112285.</title>
        <authorList>
            <person name="Ichikawa N."/>
            <person name="Sato H."/>
            <person name="Tonouchi N."/>
        </authorList>
    </citation>
    <scope>NUCLEOTIDE SEQUENCE</scope>
    <source>
        <strain evidence="8">NBRC 112285</strain>
    </source>
</reference>
<dbReference type="PANTHER" id="PTHR43289">
    <property type="entry name" value="MITOGEN-ACTIVATED PROTEIN KINASE KINASE KINASE 20-RELATED"/>
    <property type="match status" value="1"/>
</dbReference>
<evidence type="ECO:0000256" key="1">
    <source>
        <dbReference type="ARBA" id="ARBA00022679"/>
    </source>
</evidence>
<gene>
    <name evidence="8" type="ORF">Nans01_16170</name>
</gene>